<dbReference type="InterPro" id="IPR001638">
    <property type="entry name" value="Solute-binding_3/MltF_N"/>
</dbReference>
<proteinExistence type="inferred from homology"/>
<comment type="similarity">
    <text evidence="1">Belongs to the bacterial solute-binding protein SsuA/TauA family.</text>
</comment>
<name>A0A7W2ESQ2_9BURK</name>
<sequence length="350" mass="37827">MTQPSGPRLTAKGAIAALAGLLILIALTLLAGRYGWLDLGASPRPVAALEQVSIATNSAYAGTCPVAAARENGYFADQGLLVTLQARSSGKAAMEAVMQGQANLGTVADIPVMFAGINNDPVTVIATIFRTERDHGVVARRDRGIATPADLKGKRIGVTLDTSAHFALDAMLNRHGLAPSDVTMVNYRPEDLYDAMARGEIDAAATWEPFLDALLTQLGENGRAFYGKDIYESLYNIAGLRDYVRQQPRTMEKVLRALDRGARYCSSHPEAARALMSSSSQSDDRQLRASWPAYRFGVVLDQGLILALEDEARWAMKNKLTARTDLPNYLSFIYLEGLEAVSPSAVTIIH</sequence>
<dbReference type="Proteomes" id="UP000534388">
    <property type="component" value="Unassembled WGS sequence"/>
</dbReference>
<dbReference type="SUPFAM" id="SSF53850">
    <property type="entry name" value="Periplasmic binding protein-like II"/>
    <property type="match status" value="1"/>
</dbReference>
<keyword evidence="4" id="KW-1185">Reference proteome</keyword>
<dbReference type="PANTHER" id="PTHR30024">
    <property type="entry name" value="ALIPHATIC SULFONATES-BINDING PROTEIN-RELATED"/>
    <property type="match status" value="1"/>
</dbReference>
<feature type="domain" description="Solute-binding protein family 3/N-terminal" evidence="2">
    <location>
        <begin position="51"/>
        <end position="268"/>
    </location>
</feature>
<organism evidence="3 4">
    <name type="scientific">Rugamonas brunnea</name>
    <dbReference type="NCBI Taxonomy" id="2758569"/>
    <lineage>
        <taxon>Bacteria</taxon>
        <taxon>Pseudomonadati</taxon>
        <taxon>Pseudomonadota</taxon>
        <taxon>Betaproteobacteria</taxon>
        <taxon>Burkholderiales</taxon>
        <taxon>Oxalobacteraceae</taxon>
        <taxon>Telluria group</taxon>
        <taxon>Rugamonas</taxon>
    </lineage>
</organism>
<evidence type="ECO:0000313" key="3">
    <source>
        <dbReference type="EMBL" id="MBA5637820.1"/>
    </source>
</evidence>
<dbReference type="InterPro" id="IPR015168">
    <property type="entry name" value="SsuA/THI5"/>
</dbReference>
<dbReference type="Pfam" id="PF09084">
    <property type="entry name" value="NMT1"/>
    <property type="match status" value="1"/>
</dbReference>
<reference evidence="3 4" key="1">
    <citation type="submission" date="2020-07" db="EMBL/GenBank/DDBJ databases">
        <title>Novel species isolated from subtropical streams in China.</title>
        <authorList>
            <person name="Lu H."/>
        </authorList>
    </citation>
    <scope>NUCLEOTIDE SEQUENCE [LARGE SCALE GENOMIC DNA]</scope>
    <source>
        <strain evidence="3 4">LX20W</strain>
    </source>
</reference>
<dbReference type="Gene3D" id="3.40.190.10">
    <property type="entry name" value="Periplasmic binding protein-like II"/>
    <property type="match status" value="2"/>
</dbReference>
<comment type="caution">
    <text evidence="3">The sequence shown here is derived from an EMBL/GenBank/DDBJ whole genome shotgun (WGS) entry which is preliminary data.</text>
</comment>
<dbReference type="CDD" id="cd01008">
    <property type="entry name" value="PBP2_NrtA_SsuA_CpmA_like"/>
    <property type="match status" value="1"/>
</dbReference>
<evidence type="ECO:0000259" key="2">
    <source>
        <dbReference type="SMART" id="SM00062"/>
    </source>
</evidence>
<dbReference type="EMBL" id="JACEZT010000007">
    <property type="protein sequence ID" value="MBA5637820.1"/>
    <property type="molecule type" value="Genomic_DNA"/>
</dbReference>
<protein>
    <submittedName>
        <fullName evidence="3">NrtA/SsuA/CpmA family ABC transporter substrate-binding protein</fullName>
    </submittedName>
</protein>
<accession>A0A7W2ESQ2</accession>
<evidence type="ECO:0000313" key="4">
    <source>
        <dbReference type="Proteomes" id="UP000534388"/>
    </source>
</evidence>
<evidence type="ECO:0000256" key="1">
    <source>
        <dbReference type="ARBA" id="ARBA00010742"/>
    </source>
</evidence>
<gene>
    <name evidence="3" type="ORF">H3H37_12225</name>
</gene>
<dbReference type="AlphaFoldDB" id="A0A7W2ESQ2"/>
<dbReference type="SMART" id="SM00062">
    <property type="entry name" value="PBPb"/>
    <property type="match status" value="1"/>
</dbReference>